<comment type="caution">
    <text evidence="1">The sequence shown here is derived from an EMBL/GenBank/DDBJ whole genome shotgun (WGS) entry which is preliminary data.</text>
</comment>
<dbReference type="EMBL" id="PJZF01000012">
    <property type="protein sequence ID" value="PLR35059.1"/>
    <property type="molecule type" value="Genomic_DNA"/>
</dbReference>
<name>A0A2N5E2X3_9GAMM</name>
<evidence type="ECO:0000313" key="1">
    <source>
        <dbReference type="EMBL" id="PLR35059.1"/>
    </source>
</evidence>
<protein>
    <submittedName>
        <fullName evidence="1">Uncharacterized protein</fullName>
    </submittedName>
</protein>
<dbReference type="AlphaFoldDB" id="A0A2N5E2X3"/>
<reference evidence="1 2" key="1">
    <citation type="submission" date="2017-12" db="EMBL/GenBank/DDBJ databases">
        <title>Characterization of six clinical isolates of Enterochimera gen. nov., a novel genus of the Yersiniaciae family and the three species Enterochimera arupensis sp. nov., Enterochimera coloradensis sp. nov, and Enterochimera californica sp. nov.</title>
        <authorList>
            <person name="Rossi A."/>
            <person name="Fisher M."/>
        </authorList>
    </citation>
    <scope>NUCLEOTIDE SEQUENCE [LARGE SCALE GENOMIC DNA]</scope>
    <source>
        <strain evidence="2">2015-Iso6</strain>
    </source>
</reference>
<dbReference type="OrthoDB" id="6594103at2"/>
<keyword evidence="2" id="KW-1185">Reference proteome</keyword>
<proteinExistence type="predicted"/>
<organism evidence="1 2">
    <name type="scientific">Chimaeribacter californicus</name>
    <dbReference type="NCBI Taxonomy" id="2060067"/>
    <lineage>
        <taxon>Bacteria</taxon>
        <taxon>Pseudomonadati</taxon>
        <taxon>Pseudomonadota</taxon>
        <taxon>Gammaproteobacteria</taxon>
        <taxon>Enterobacterales</taxon>
        <taxon>Yersiniaceae</taxon>
        <taxon>Chimaeribacter</taxon>
    </lineage>
</organism>
<accession>A0A2N5E2X3</accession>
<evidence type="ECO:0000313" key="2">
    <source>
        <dbReference type="Proteomes" id="UP000234240"/>
    </source>
</evidence>
<gene>
    <name evidence="1" type="ORF">CYR55_14255</name>
</gene>
<sequence>MSQTYPTLFRAICRCTYPDPALRTGDVMVFFEADDYARATKKIVRLLAEIWGCRESFIGCWNLKDEHELILESDAETPRDWKLFETGAGPAPAYINVTEEGHPLFLVSPVNLQRLYRALAEVSHE</sequence>
<dbReference type="Proteomes" id="UP000234240">
    <property type="component" value="Unassembled WGS sequence"/>
</dbReference>